<keyword evidence="1" id="KW-1133">Transmembrane helix</keyword>
<keyword evidence="1" id="KW-0472">Membrane</keyword>
<organism evidence="2 3">
    <name type="scientific">Rubrimonas cliftonensis</name>
    <dbReference type="NCBI Taxonomy" id="89524"/>
    <lineage>
        <taxon>Bacteria</taxon>
        <taxon>Pseudomonadati</taxon>
        <taxon>Pseudomonadota</taxon>
        <taxon>Alphaproteobacteria</taxon>
        <taxon>Rhodobacterales</taxon>
        <taxon>Paracoccaceae</taxon>
        <taxon>Rubrimonas</taxon>
    </lineage>
</organism>
<keyword evidence="3" id="KW-1185">Reference proteome</keyword>
<gene>
    <name evidence="2" type="ORF">SAMN05444370_105129</name>
</gene>
<evidence type="ECO:0000313" key="3">
    <source>
        <dbReference type="Proteomes" id="UP000198703"/>
    </source>
</evidence>
<dbReference type="EMBL" id="FNQM01000005">
    <property type="protein sequence ID" value="SEA45721.1"/>
    <property type="molecule type" value="Genomic_DNA"/>
</dbReference>
<accession>A0A1H4BC62</accession>
<sequence>MMVQATPRLTTPIARLKMRLSGAGRRETWLALGHLFVVALALEDEEAASALLDILALDAAWLGRMEALVIVAVLALQGLVTLGWVRCSRPERPR</sequence>
<keyword evidence="1" id="KW-0812">Transmembrane</keyword>
<reference evidence="2 3" key="1">
    <citation type="submission" date="2016-10" db="EMBL/GenBank/DDBJ databases">
        <authorList>
            <person name="de Groot N.N."/>
        </authorList>
    </citation>
    <scope>NUCLEOTIDE SEQUENCE [LARGE SCALE GENOMIC DNA]</scope>
    <source>
        <strain evidence="2 3">DSM 15345</strain>
    </source>
</reference>
<dbReference type="AlphaFoldDB" id="A0A1H4BC62"/>
<evidence type="ECO:0000256" key="1">
    <source>
        <dbReference type="SAM" id="Phobius"/>
    </source>
</evidence>
<protein>
    <submittedName>
        <fullName evidence="2">Uncharacterized protein</fullName>
    </submittedName>
</protein>
<dbReference type="STRING" id="89524.SAMN05444370_105129"/>
<evidence type="ECO:0000313" key="2">
    <source>
        <dbReference type="EMBL" id="SEA45721.1"/>
    </source>
</evidence>
<feature type="transmembrane region" description="Helical" evidence="1">
    <location>
        <begin position="65"/>
        <end position="85"/>
    </location>
</feature>
<dbReference type="Proteomes" id="UP000198703">
    <property type="component" value="Unassembled WGS sequence"/>
</dbReference>
<name>A0A1H4BC62_9RHOB</name>
<proteinExistence type="predicted"/>
<dbReference type="RefSeq" id="WP_093253036.1">
    <property type="nucleotide sequence ID" value="NZ_FNQM01000005.1"/>
</dbReference>